<name>A0A7L7YQP4_9VIRU</name>
<organism evidence="1">
    <name type="scientific">uncultured densovirus</name>
    <dbReference type="NCBI Taxonomy" id="748192"/>
    <lineage>
        <taxon>Viruses</taxon>
        <taxon>Monodnaviria</taxon>
        <taxon>Shotokuvirae</taxon>
        <taxon>Cossaviricota</taxon>
        <taxon>Quintoviricetes</taxon>
        <taxon>Piccovirales</taxon>
        <taxon>Parvoviridae</taxon>
        <taxon>Densovirinae</taxon>
        <taxon>environmental samples</taxon>
    </lineage>
</organism>
<proteinExistence type="predicted"/>
<dbReference type="EMBL" id="MT733045">
    <property type="protein sequence ID" value="QOD39582.1"/>
    <property type="molecule type" value="Genomic_DNA"/>
</dbReference>
<reference evidence="1" key="1">
    <citation type="submission" date="2020-07" db="EMBL/GenBank/DDBJ databases">
        <title>Diversity of sea star-associated densoviruses and transcribed endogenized viral elements of densovirus origin.</title>
        <authorList>
            <person name="Jackson E.W."/>
            <person name="Hewson I."/>
        </authorList>
    </citation>
    <scope>NUCLEOTIDE SEQUENCE</scope>
</reference>
<sequence>MTTAVPVPFEEIFVHLVNSEPYAKENPGWLLKFIEYAENQEETAEIPDLYNIVEALQEIAQVWLENIHKVVNSKLSKLIKYFREAQEHIFLMSYHVEIREKLYTFAENFKDSPDYPSRETCSSLVTTMNTSILSTTARSQQVRVDAPLSRKRKIYLDSDEEEDLSDEDLFQMNSKYPTCKTSSLISTKRGDESTILELEDEWKQYRFNIRIWKSEDLKNVEPKDHWKHAKKWMTLNFDEKNSKIMTALGAIEGELKQYMKKNKRNIRKRTKRS</sequence>
<gene>
    <name evidence="1" type="primary">NS2</name>
</gene>
<accession>A0A7L7YQP4</accession>
<protein>
    <submittedName>
        <fullName evidence="1">NS2</fullName>
    </submittedName>
</protein>
<evidence type="ECO:0000313" key="1">
    <source>
        <dbReference type="EMBL" id="QOD39582.1"/>
    </source>
</evidence>